<sequence length="371" mass="39645">MVNASGNKMTMALGRFDAAEANRIFQSAQLFMIIVCGSLAILVTPLALWAPLPWSVSLDERVALAALFFEVLLALFGGLSEAVFKATSRYALGTMLGNLIRLGEWAGSILGLVIFGSFSGVAICALLARAGGTVAGVLLAQRGDYGLYWGTSQASKDEIKSMVRPAVSFMAFPLANALSFQGMTLLAGALTGASTVAVFNTYRTIARVAVQLTAMFSHALWPEFARLFGQGGARAVEALFHRSALLGAVQSVALSLLLYFVSPWLLQVWTHGRIEFDRGLMLWLLAYAAVGGVWHVPRILLMATNQHVGLAGWALGAGGLSVALGWAFGVLWRIDGIAAAMLLSEAFIAAVCVYLAYHIFFRSPRLKGYVS</sequence>
<feature type="transmembrane region" description="Helical" evidence="6">
    <location>
        <begin position="278"/>
        <end position="296"/>
    </location>
</feature>
<dbReference type="PANTHER" id="PTHR30250">
    <property type="entry name" value="PST FAMILY PREDICTED COLANIC ACID TRANSPORTER"/>
    <property type="match status" value="1"/>
</dbReference>
<evidence type="ECO:0000256" key="4">
    <source>
        <dbReference type="ARBA" id="ARBA00022989"/>
    </source>
</evidence>
<evidence type="ECO:0000256" key="1">
    <source>
        <dbReference type="ARBA" id="ARBA00004651"/>
    </source>
</evidence>
<feature type="transmembrane region" description="Helical" evidence="6">
    <location>
        <begin position="105"/>
        <end position="128"/>
    </location>
</feature>
<evidence type="ECO:0000313" key="7">
    <source>
        <dbReference type="EMBL" id="WOJ88958.1"/>
    </source>
</evidence>
<dbReference type="Proteomes" id="UP001626536">
    <property type="component" value="Chromosome"/>
</dbReference>
<accession>A0ABZ0HQX5</accession>
<proteinExistence type="predicted"/>
<feature type="transmembrane region" description="Helical" evidence="6">
    <location>
        <begin position="337"/>
        <end position="357"/>
    </location>
</feature>
<evidence type="ECO:0000256" key="6">
    <source>
        <dbReference type="SAM" id="Phobius"/>
    </source>
</evidence>
<keyword evidence="3 6" id="KW-0812">Transmembrane</keyword>
<comment type="subcellular location">
    <subcellularLocation>
        <location evidence="1">Cell membrane</location>
        <topology evidence="1">Multi-pass membrane protein</topology>
    </subcellularLocation>
</comment>
<keyword evidence="4 6" id="KW-1133">Transmembrane helix</keyword>
<name>A0ABZ0HQX5_9HYPH</name>
<keyword evidence="2" id="KW-1003">Cell membrane</keyword>
<protein>
    <recommendedName>
        <fullName evidence="9">Polysaccharide biosynthesis protein</fullName>
    </recommendedName>
</protein>
<dbReference type="PANTHER" id="PTHR30250:SF11">
    <property type="entry name" value="O-ANTIGEN TRANSPORTER-RELATED"/>
    <property type="match status" value="1"/>
</dbReference>
<feature type="transmembrane region" description="Helical" evidence="6">
    <location>
        <begin position="62"/>
        <end position="84"/>
    </location>
</feature>
<keyword evidence="5 6" id="KW-0472">Membrane</keyword>
<feature type="transmembrane region" description="Helical" evidence="6">
    <location>
        <begin position="308"/>
        <end position="331"/>
    </location>
</feature>
<feature type="transmembrane region" description="Helical" evidence="6">
    <location>
        <begin position="30"/>
        <end position="50"/>
    </location>
</feature>
<dbReference type="RefSeq" id="WP_407338396.1">
    <property type="nucleotide sequence ID" value="NZ_CP136862.1"/>
</dbReference>
<evidence type="ECO:0000256" key="5">
    <source>
        <dbReference type="ARBA" id="ARBA00023136"/>
    </source>
</evidence>
<evidence type="ECO:0008006" key="9">
    <source>
        <dbReference type="Google" id="ProtNLM"/>
    </source>
</evidence>
<keyword evidence="8" id="KW-1185">Reference proteome</keyword>
<feature type="transmembrane region" description="Helical" evidence="6">
    <location>
        <begin position="244"/>
        <end position="266"/>
    </location>
</feature>
<evidence type="ECO:0000256" key="2">
    <source>
        <dbReference type="ARBA" id="ARBA00022475"/>
    </source>
</evidence>
<gene>
    <name evidence="7" type="ORF">RZS28_14250</name>
</gene>
<evidence type="ECO:0000313" key="8">
    <source>
        <dbReference type="Proteomes" id="UP001626536"/>
    </source>
</evidence>
<feature type="transmembrane region" description="Helical" evidence="6">
    <location>
        <begin position="178"/>
        <end position="199"/>
    </location>
</feature>
<dbReference type="InterPro" id="IPR050833">
    <property type="entry name" value="Poly_Biosynth_Transport"/>
</dbReference>
<reference evidence="7 8" key="1">
    <citation type="submission" date="2023-10" db="EMBL/GenBank/DDBJ databases">
        <title>Novel methanotroph of the genus Methylocapsa from a subarctic wetland.</title>
        <authorList>
            <person name="Belova S.E."/>
            <person name="Oshkin I.Y."/>
            <person name="Miroshnikov K."/>
            <person name="Dedysh S.N."/>
        </authorList>
    </citation>
    <scope>NUCLEOTIDE SEQUENCE [LARGE SCALE GENOMIC DNA]</scope>
    <source>
        <strain evidence="7 8">RX1</strain>
    </source>
</reference>
<organism evidence="7 8">
    <name type="scientific">Methylocapsa polymorpha</name>
    <dbReference type="NCBI Taxonomy" id="3080828"/>
    <lineage>
        <taxon>Bacteria</taxon>
        <taxon>Pseudomonadati</taxon>
        <taxon>Pseudomonadota</taxon>
        <taxon>Alphaproteobacteria</taxon>
        <taxon>Hyphomicrobiales</taxon>
        <taxon>Beijerinckiaceae</taxon>
        <taxon>Methylocapsa</taxon>
    </lineage>
</organism>
<dbReference type="EMBL" id="CP136862">
    <property type="protein sequence ID" value="WOJ88958.1"/>
    <property type="molecule type" value="Genomic_DNA"/>
</dbReference>
<evidence type="ECO:0000256" key="3">
    <source>
        <dbReference type="ARBA" id="ARBA00022692"/>
    </source>
</evidence>